<organism evidence="1 2">
    <name type="scientific">Acer saccharum</name>
    <name type="common">Sugar maple</name>
    <dbReference type="NCBI Taxonomy" id="4024"/>
    <lineage>
        <taxon>Eukaryota</taxon>
        <taxon>Viridiplantae</taxon>
        <taxon>Streptophyta</taxon>
        <taxon>Embryophyta</taxon>
        <taxon>Tracheophyta</taxon>
        <taxon>Spermatophyta</taxon>
        <taxon>Magnoliopsida</taxon>
        <taxon>eudicotyledons</taxon>
        <taxon>Gunneridae</taxon>
        <taxon>Pentapetalae</taxon>
        <taxon>rosids</taxon>
        <taxon>malvids</taxon>
        <taxon>Sapindales</taxon>
        <taxon>Sapindaceae</taxon>
        <taxon>Hippocastanoideae</taxon>
        <taxon>Acereae</taxon>
        <taxon>Acer</taxon>
    </lineage>
</organism>
<sequence length="109" mass="12501">MHPMGRRKDMNTVFFMLEVTNRMPFILESGVFIEKIVGNAVLVEKYIRSMKHINLRHQMVKAKHVEATHTETTACIKSARMNRHALVTRDIQLTGGIQLIRSNLACHST</sequence>
<reference evidence="1" key="2">
    <citation type="submission" date="2023-06" db="EMBL/GenBank/DDBJ databases">
        <authorList>
            <person name="Swenson N.G."/>
            <person name="Wegrzyn J.L."/>
            <person name="Mcevoy S.L."/>
        </authorList>
    </citation>
    <scope>NUCLEOTIDE SEQUENCE</scope>
    <source>
        <strain evidence="1">NS2018</strain>
        <tissue evidence="1">Leaf</tissue>
    </source>
</reference>
<proteinExistence type="predicted"/>
<reference evidence="1" key="1">
    <citation type="journal article" date="2022" name="Plant J.">
        <title>Strategies of tolerance reflected in two North American maple genomes.</title>
        <authorList>
            <person name="McEvoy S.L."/>
            <person name="Sezen U.U."/>
            <person name="Trouern-Trend A."/>
            <person name="McMahon S.M."/>
            <person name="Schaberg P.G."/>
            <person name="Yang J."/>
            <person name="Wegrzyn J.L."/>
            <person name="Swenson N.G."/>
        </authorList>
    </citation>
    <scope>NUCLEOTIDE SEQUENCE</scope>
    <source>
        <strain evidence="1">NS2018</strain>
    </source>
</reference>
<dbReference type="EMBL" id="JAUESC010000388">
    <property type="protein sequence ID" value="KAK0570606.1"/>
    <property type="molecule type" value="Genomic_DNA"/>
</dbReference>
<comment type="caution">
    <text evidence="1">The sequence shown here is derived from an EMBL/GenBank/DDBJ whole genome shotgun (WGS) entry which is preliminary data.</text>
</comment>
<accession>A0AA39RCA5</accession>
<evidence type="ECO:0000313" key="2">
    <source>
        <dbReference type="Proteomes" id="UP001168877"/>
    </source>
</evidence>
<gene>
    <name evidence="1" type="ORF">LWI29_003857</name>
</gene>
<dbReference type="AlphaFoldDB" id="A0AA39RCA5"/>
<protein>
    <submittedName>
        <fullName evidence="1">Uncharacterized protein</fullName>
    </submittedName>
</protein>
<keyword evidence="2" id="KW-1185">Reference proteome</keyword>
<evidence type="ECO:0000313" key="1">
    <source>
        <dbReference type="EMBL" id="KAK0570606.1"/>
    </source>
</evidence>
<dbReference type="Proteomes" id="UP001168877">
    <property type="component" value="Unassembled WGS sequence"/>
</dbReference>
<name>A0AA39RCA5_ACESA</name>